<dbReference type="PANTHER" id="PTHR11432:SF3">
    <property type="entry name" value="NADH-UBIQUINONE OXIDOREDUCTASE CHAIN 1"/>
    <property type="match status" value="1"/>
</dbReference>
<keyword evidence="2 5" id="KW-0812">Transmembrane</keyword>
<evidence type="ECO:0000256" key="2">
    <source>
        <dbReference type="ARBA" id="ARBA00022692"/>
    </source>
</evidence>
<dbReference type="EMBL" id="CP084166">
    <property type="protein sequence ID" value="UJG40586.1"/>
    <property type="molecule type" value="Genomic_DNA"/>
</dbReference>
<evidence type="ECO:0000256" key="4">
    <source>
        <dbReference type="ARBA" id="ARBA00023136"/>
    </source>
</evidence>
<evidence type="ECO:0000256" key="3">
    <source>
        <dbReference type="ARBA" id="ARBA00022989"/>
    </source>
</evidence>
<dbReference type="GO" id="GO:0016020">
    <property type="term" value="C:membrane"/>
    <property type="evidence" value="ECO:0007669"/>
    <property type="project" value="UniProtKB-SubCell"/>
</dbReference>
<dbReference type="Pfam" id="PF00146">
    <property type="entry name" value="NADHdh"/>
    <property type="match status" value="1"/>
</dbReference>
<protein>
    <submittedName>
        <fullName evidence="6">NADH-quinone oxidoreductase subunit H</fullName>
    </submittedName>
</protein>
<evidence type="ECO:0000256" key="5">
    <source>
        <dbReference type="SAM" id="Phobius"/>
    </source>
</evidence>
<feature type="transmembrane region" description="Helical" evidence="5">
    <location>
        <begin position="148"/>
        <end position="167"/>
    </location>
</feature>
<dbReference type="GO" id="GO:0003954">
    <property type="term" value="F:NADH dehydrogenase activity"/>
    <property type="evidence" value="ECO:0007669"/>
    <property type="project" value="TreeGrafter"/>
</dbReference>
<feature type="transmembrane region" description="Helical" evidence="5">
    <location>
        <begin position="106"/>
        <end position="127"/>
    </location>
</feature>
<name>A0A9Y1FL43_9ARCH</name>
<evidence type="ECO:0000256" key="1">
    <source>
        <dbReference type="ARBA" id="ARBA00004141"/>
    </source>
</evidence>
<accession>A0A9Y1FL43</accession>
<dbReference type="GO" id="GO:0009060">
    <property type="term" value="P:aerobic respiration"/>
    <property type="evidence" value="ECO:0007669"/>
    <property type="project" value="TreeGrafter"/>
</dbReference>
<dbReference type="HAMAP" id="MF_01350">
    <property type="entry name" value="NDH1_NuoH"/>
    <property type="match status" value="1"/>
</dbReference>
<comment type="subcellular location">
    <subcellularLocation>
        <location evidence="1">Membrane</location>
        <topology evidence="1">Multi-pass membrane protein</topology>
    </subcellularLocation>
</comment>
<feature type="transmembrane region" description="Helical" evidence="5">
    <location>
        <begin position="295"/>
        <end position="317"/>
    </location>
</feature>
<dbReference type="AlphaFoldDB" id="A0A9Y1FL43"/>
<dbReference type="InterPro" id="IPR001694">
    <property type="entry name" value="NADH_UbQ_OxRdtase_su1/FPO"/>
</dbReference>
<sequence length="324" mass="36443">MNTDFLFIKVAVFPGVLFVLFGCLYLMYFERKTIARIHGRIGPQYVGYGGLLQTIADLMKLMFKEWIFPKTAKKAALFLTPIALFLLAFLPLSVVPWGENWYVADFSVTLIFAFVVIAAIPFLSLLLGWSSGSKYSLIGGYRAASQQIVFEVPLFLSALTPAILANSLSLMDITKNQKIWFLVLNPIAAFVFFVSMLAMMERQPFDIPEAESELVFGWKTELSGIFFGWSIFAGYTIMIGGSALFVVLFMGGFNGPGNNLGVLWFMLKLALIWLILFAMRAVLPRYRMDQILRMSWRLMIPLSLVSIGLSIGLLFAFPNFFRGV</sequence>
<feature type="transmembrane region" description="Helical" evidence="5">
    <location>
        <begin position="179"/>
        <end position="199"/>
    </location>
</feature>
<dbReference type="PANTHER" id="PTHR11432">
    <property type="entry name" value="NADH DEHYDROGENASE SUBUNIT 1"/>
    <property type="match status" value="1"/>
</dbReference>
<feature type="transmembrane region" description="Helical" evidence="5">
    <location>
        <begin position="262"/>
        <end position="283"/>
    </location>
</feature>
<feature type="transmembrane region" description="Helical" evidence="5">
    <location>
        <begin position="226"/>
        <end position="250"/>
    </location>
</feature>
<keyword evidence="3 5" id="KW-1133">Transmembrane helix</keyword>
<dbReference type="Proteomes" id="UP001201020">
    <property type="component" value="Chromosome"/>
</dbReference>
<feature type="transmembrane region" description="Helical" evidence="5">
    <location>
        <begin position="6"/>
        <end position="28"/>
    </location>
</feature>
<dbReference type="PROSITE" id="PS00668">
    <property type="entry name" value="COMPLEX1_ND1_2"/>
    <property type="match status" value="1"/>
</dbReference>
<feature type="transmembrane region" description="Helical" evidence="5">
    <location>
        <begin position="75"/>
        <end position="94"/>
    </location>
</feature>
<reference evidence="6" key="1">
    <citation type="journal article" date="2022" name="Nat. Microbiol.">
        <title>Unique mobile elements and scalable gene flow at the prokaryote-eukaryote boundary revealed by circularized Asgard archaea genomes.</title>
        <authorList>
            <person name="Wu F."/>
            <person name="Speth D.R."/>
            <person name="Philosof A."/>
            <person name="Cremiere A."/>
            <person name="Narayanan A."/>
            <person name="Barco R.A."/>
            <person name="Connon S.A."/>
            <person name="Amend J.P."/>
            <person name="Antoshechkin I.A."/>
            <person name="Orphan V.J."/>
        </authorList>
    </citation>
    <scope>NUCLEOTIDE SEQUENCE</scope>
    <source>
        <strain evidence="6">PM71</strain>
    </source>
</reference>
<gene>
    <name evidence="6" type="ORF">K9W45_12220</name>
</gene>
<keyword evidence="4 5" id="KW-0472">Membrane</keyword>
<dbReference type="InterPro" id="IPR018086">
    <property type="entry name" value="NADH_UbQ_OxRdtase_su1_CS"/>
</dbReference>
<proteinExistence type="inferred from homology"/>
<organism evidence="6">
    <name type="scientific">Candidatus Heimdallarchaeum aukensis</name>
    <dbReference type="NCBI Taxonomy" id="2876573"/>
    <lineage>
        <taxon>Archaea</taxon>
        <taxon>Promethearchaeati</taxon>
        <taxon>Candidatus Heimdallarchaeota</taxon>
        <taxon>Candidatus Heimdallarchaeia (ex Rinke et al. 2021) (nom. nud.)</taxon>
        <taxon>Candidatus Heimdallarchaeales</taxon>
        <taxon>Candidatus Heimdallarchaeaceae</taxon>
        <taxon>Candidatus Heimdallarchaeum</taxon>
    </lineage>
</organism>
<evidence type="ECO:0000313" key="6">
    <source>
        <dbReference type="EMBL" id="UJG40586.1"/>
    </source>
</evidence>